<proteinExistence type="predicted"/>
<evidence type="ECO:0000313" key="2">
    <source>
        <dbReference type="RefSeq" id="XP_012569909.1"/>
    </source>
</evidence>
<protein>
    <submittedName>
        <fullName evidence="2">Uncharacterized protein LOC105851871</fullName>
    </submittedName>
</protein>
<organism evidence="1 2">
    <name type="scientific">Cicer arietinum</name>
    <name type="common">Chickpea</name>
    <name type="synonym">Garbanzo</name>
    <dbReference type="NCBI Taxonomy" id="3827"/>
    <lineage>
        <taxon>Eukaryota</taxon>
        <taxon>Viridiplantae</taxon>
        <taxon>Streptophyta</taxon>
        <taxon>Embryophyta</taxon>
        <taxon>Tracheophyta</taxon>
        <taxon>Spermatophyta</taxon>
        <taxon>Magnoliopsida</taxon>
        <taxon>eudicotyledons</taxon>
        <taxon>Gunneridae</taxon>
        <taxon>Pentapetalae</taxon>
        <taxon>rosids</taxon>
        <taxon>fabids</taxon>
        <taxon>Fabales</taxon>
        <taxon>Fabaceae</taxon>
        <taxon>Papilionoideae</taxon>
        <taxon>50 kb inversion clade</taxon>
        <taxon>NPAAA clade</taxon>
        <taxon>Hologalegina</taxon>
        <taxon>IRL clade</taxon>
        <taxon>Cicereae</taxon>
        <taxon>Cicer</taxon>
    </lineage>
</organism>
<name>A0A1S3E3G1_CICAR</name>
<dbReference type="OrthoDB" id="1685715at2759"/>
<dbReference type="GeneID" id="105851871"/>
<keyword evidence="1" id="KW-1185">Reference proteome</keyword>
<evidence type="ECO:0000313" key="1">
    <source>
        <dbReference type="Proteomes" id="UP000087171"/>
    </source>
</evidence>
<dbReference type="Proteomes" id="UP000087171">
    <property type="component" value="Chromosome Ca4"/>
</dbReference>
<dbReference type="RefSeq" id="XP_012569909.1">
    <property type="nucleotide sequence ID" value="XM_012714455.2"/>
</dbReference>
<dbReference type="KEGG" id="cam:105851871"/>
<gene>
    <name evidence="2" type="primary">LOC105851871</name>
</gene>
<sequence>MGGKIGLTRENIGASLGFFTNVSPVLGSRIVQSVVEVSKMAWLISTSFTVPLCVNKGVHELDSAMTKLSKKATITTAQNIIGSCSSNKHTLFVEGSGSCQRCLISLARFLHDSYSSKEDVNYCAKIVISGYWVGPDADDGWGFVEAIIDQIT</sequence>
<reference evidence="2" key="2">
    <citation type="submission" date="2025-08" db="UniProtKB">
        <authorList>
            <consortium name="RefSeq"/>
        </authorList>
    </citation>
    <scope>IDENTIFICATION</scope>
    <source>
        <tissue evidence="2">Etiolated seedlings</tissue>
    </source>
</reference>
<dbReference type="AlphaFoldDB" id="A0A1S3E3G1"/>
<reference evidence="1" key="1">
    <citation type="journal article" date="2013" name="Nat. Biotechnol.">
        <title>Draft genome sequence of chickpea (Cicer arietinum) provides a resource for trait improvement.</title>
        <authorList>
            <person name="Varshney R.K."/>
            <person name="Song C."/>
            <person name="Saxena R.K."/>
            <person name="Azam S."/>
            <person name="Yu S."/>
            <person name="Sharpe A.G."/>
            <person name="Cannon S."/>
            <person name="Baek J."/>
            <person name="Rosen B.D."/>
            <person name="Tar'an B."/>
            <person name="Millan T."/>
            <person name="Zhang X."/>
            <person name="Ramsay L.D."/>
            <person name="Iwata A."/>
            <person name="Wang Y."/>
            <person name="Nelson W."/>
            <person name="Farmer A.D."/>
            <person name="Gaur P.M."/>
            <person name="Soderlund C."/>
            <person name="Penmetsa R.V."/>
            <person name="Xu C."/>
            <person name="Bharti A.K."/>
            <person name="He W."/>
            <person name="Winter P."/>
            <person name="Zhao S."/>
            <person name="Hane J.K."/>
            <person name="Carrasquilla-Garcia N."/>
            <person name="Condie J.A."/>
            <person name="Upadhyaya H.D."/>
            <person name="Luo M.C."/>
            <person name="Thudi M."/>
            <person name="Gowda C.L."/>
            <person name="Singh N.P."/>
            <person name="Lichtenzveig J."/>
            <person name="Gali K.K."/>
            <person name="Rubio J."/>
            <person name="Nadarajan N."/>
            <person name="Dolezel J."/>
            <person name="Bansal K.C."/>
            <person name="Xu X."/>
            <person name="Edwards D."/>
            <person name="Zhang G."/>
            <person name="Kahl G."/>
            <person name="Gil J."/>
            <person name="Singh K.B."/>
            <person name="Datta S.K."/>
            <person name="Jackson S.A."/>
            <person name="Wang J."/>
            <person name="Cook D.R."/>
        </authorList>
    </citation>
    <scope>NUCLEOTIDE SEQUENCE [LARGE SCALE GENOMIC DNA]</scope>
    <source>
        <strain evidence="1">cv. CDC Frontier</strain>
    </source>
</reference>
<accession>A0A1S3E3G1</accession>